<name>A0AAW2H7Y1_9NEOP</name>
<dbReference type="CDD" id="cd00161">
    <property type="entry name" value="beta-trefoil_Ricin-like"/>
    <property type="match status" value="1"/>
</dbReference>
<protein>
    <submittedName>
        <fullName evidence="1">Uncharacterized protein</fullName>
    </submittedName>
</protein>
<gene>
    <name evidence="1" type="ORF">PYX00_011500</name>
</gene>
<reference evidence="1" key="1">
    <citation type="journal article" date="2024" name="Gigascience">
        <title>Chromosome-level genome of the poultry shaft louse Menopon gallinae provides insight into the host-switching and adaptive evolution of parasitic lice.</title>
        <authorList>
            <person name="Xu Y."/>
            <person name="Ma L."/>
            <person name="Liu S."/>
            <person name="Liang Y."/>
            <person name="Liu Q."/>
            <person name="He Z."/>
            <person name="Tian L."/>
            <person name="Duan Y."/>
            <person name="Cai W."/>
            <person name="Li H."/>
            <person name="Song F."/>
        </authorList>
    </citation>
    <scope>NUCLEOTIDE SEQUENCE</scope>
    <source>
        <strain evidence="1">Cailab_2023a</strain>
    </source>
</reference>
<organism evidence="1">
    <name type="scientific">Menopon gallinae</name>
    <name type="common">poultry shaft louse</name>
    <dbReference type="NCBI Taxonomy" id="328185"/>
    <lineage>
        <taxon>Eukaryota</taxon>
        <taxon>Metazoa</taxon>
        <taxon>Ecdysozoa</taxon>
        <taxon>Arthropoda</taxon>
        <taxon>Hexapoda</taxon>
        <taxon>Insecta</taxon>
        <taxon>Pterygota</taxon>
        <taxon>Neoptera</taxon>
        <taxon>Paraneoptera</taxon>
        <taxon>Psocodea</taxon>
        <taxon>Troctomorpha</taxon>
        <taxon>Phthiraptera</taxon>
        <taxon>Amblycera</taxon>
        <taxon>Menoponidae</taxon>
        <taxon>Menopon</taxon>
    </lineage>
</organism>
<dbReference type="EMBL" id="JARGDH010000006">
    <property type="protein sequence ID" value="KAL0265785.1"/>
    <property type="molecule type" value="Genomic_DNA"/>
</dbReference>
<dbReference type="InterPro" id="IPR035992">
    <property type="entry name" value="Ricin_B-like_lectins"/>
</dbReference>
<dbReference type="Gene3D" id="2.80.10.50">
    <property type="match status" value="1"/>
</dbReference>
<dbReference type="SUPFAM" id="SSF50370">
    <property type="entry name" value="Ricin B-like lectins"/>
    <property type="match status" value="1"/>
</dbReference>
<sequence length="257" mass="27888">MRPLADVCGMRHVHAGERALKAMLVFAGISAAIIIQERSTGRYFRSPAAGNIELVSSISDASVYETRKINGNPIILSIVHVRDFRQKGTAPKPSGNVLDYSGSSNPLITYPYHGLRNQQFSFILDKDGYYQIVQNGDKFLRYDPATQNLVGGEFVDGNNNGFLLWSNDGSTCYAGHKKKLGGSSFDLEESLHETGNTPLRKDFDSSLYGAVPALHDLQGMPHCLAFLPAGVCRALRTQQPRQGLGEDGASSAHATAS</sequence>
<comment type="caution">
    <text evidence="1">The sequence shown here is derived from an EMBL/GenBank/DDBJ whole genome shotgun (WGS) entry which is preliminary data.</text>
</comment>
<accession>A0AAW2H7Y1</accession>
<proteinExistence type="predicted"/>
<evidence type="ECO:0000313" key="1">
    <source>
        <dbReference type="EMBL" id="KAL0265785.1"/>
    </source>
</evidence>
<dbReference type="AlphaFoldDB" id="A0AAW2H7Y1"/>